<dbReference type="PROSITE" id="PS00670">
    <property type="entry name" value="D_2_HYDROXYACID_DH_2"/>
    <property type="match status" value="1"/>
</dbReference>
<evidence type="ECO:0000256" key="2">
    <source>
        <dbReference type="ARBA" id="ARBA00023002"/>
    </source>
</evidence>
<dbReference type="InterPro" id="IPR006139">
    <property type="entry name" value="D-isomer_2_OHA_DH_cat_dom"/>
</dbReference>
<evidence type="ECO:0000256" key="1">
    <source>
        <dbReference type="ARBA" id="ARBA00005854"/>
    </source>
</evidence>
<dbReference type="EMBL" id="JAKCXM010000169">
    <property type="protein sequence ID" value="KAJ0399872.1"/>
    <property type="molecule type" value="Genomic_DNA"/>
</dbReference>
<dbReference type="PROSITE" id="PS00671">
    <property type="entry name" value="D_2_HYDROXYACID_DH_3"/>
    <property type="match status" value="1"/>
</dbReference>
<gene>
    <name evidence="6" type="ORF">P43SY_000440</name>
</gene>
<comment type="similarity">
    <text evidence="1 3">Belongs to the D-isomer specific 2-hydroxyacid dehydrogenase family.</text>
</comment>
<dbReference type="SUPFAM" id="SSF52283">
    <property type="entry name" value="Formate/glycerate dehydrogenase catalytic domain-like"/>
    <property type="match status" value="1"/>
</dbReference>
<dbReference type="FunFam" id="3.40.50.720:FF:000026">
    <property type="entry name" value="Glyoxylate/hydroxypyruvate reductase B"/>
    <property type="match status" value="1"/>
</dbReference>
<dbReference type="PANTHER" id="PTHR10996:SF257">
    <property type="entry name" value="GLYOXYLATE REDUCTASE 1"/>
    <property type="match status" value="1"/>
</dbReference>
<dbReference type="Proteomes" id="UP001209570">
    <property type="component" value="Unassembled WGS sequence"/>
</dbReference>
<evidence type="ECO:0000313" key="6">
    <source>
        <dbReference type="EMBL" id="KAJ0399872.1"/>
    </source>
</evidence>
<dbReference type="GO" id="GO:0005829">
    <property type="term" value="C:cytosol"/>
    <property type="evidence" value="ECO:0007669"/>
    <property type="project" value="TreeGrafter"/>
</dbReference>
<dbReference type="PANTHER" id="PTHR10996">
    <property type="entry name" value="2-HYDROXYACID DEHYDROGENASE-RELATED"/>
    <property type="match status" value="1"/>
</dbReference>
<dbReference type="InterPro" id="IPR006140">
    <property type="entry name" value="D-isomer_DH_NAD-bd"/>
</dbReference>
<dbReference type="InterPro" id="IPR036291">
    <property type="entry name" value="NAD(P)-bd_dom_sf"/>
</dbReference>
<reference evidence="6" key="1">
    <citation type="submission" date="2021-12" db="EMBL/GenBank/DDBJ databases">
        <title>Prjna785345.</title>
        <authorList>
            <person name="Rujirawat T."/>
            <person name="Krajaejun T."/>
        </authorList>
    </citation>
    <scope>NUCLEOTIDE SEQUENCE</scope>
    <source>
        <strain evidence="6">Pi057C3</strain>
    </source>
</reference>
<feature type="domain" description="D-isomer specific 2-hydroxyacid dehydrogenase catalytic" evidence="4">
    <location>
        <begin position="16"/>
        <end position="333"/>
    </location>
</feature>
<keyword evidence="2 3" id="KW-0560">Oxidoreductase</keyword>
<dbReference type="GO" id="GO:0051287">
    <property type="term" value="F:NAD binding"/>
    <property type="evidence" value="ECO:0007669"/>
    <property type="project" value="InterPro"/>
</dbReference>
<dbReference type="Pfam" id="PF02826">
    <property type="entry name" value="2-Hacid_dh_C"/>
    <property type="match status" value="1"/>
</dbReference>
<protein>
    <recommendedName>
        <fullName evidence="8">Glyoxylate reductase/hydroxypyruvate reductase</fullName>
    </recommendedName>
</protein>
<evidence type="ECO:0000259" key="5">
    <source>
        <dbReference type="Pfam" id="PF02826"/>
    </source>
</evidence>
<keyword evidence="7" id="KW-1185">Reference proteome</keyword>
<dbReference type="InterPro" id="IPR050223">
    <property type="entry name" value="D-isomer_2-hydroxyacid_DH"/>
</dbReference>
<organism evidence="6 7">
    <name type="scientific">Pythium insidiosum</name>
    <name type="common">Pythiosis disease agent</name>
    <dbReference type="NCBI Taxonomy" id="114742"/>
    <lineage>
        <taxon>Eukaryota</taxon>
        <taxon>Sar</taxon>
        <taxon>Stramenopiles</taxon>
        <taxon>Oomycota</taxon>
        <taxon>Peronosporomycetes</taxon>
        <taxon>Pythiales</taxon>
        <taxon>Pythiaceae</taxon>
        <taxon>Pythium</taxon>
    </lineage>
</organism>
<dbReference type="Pfam" id="PF00389">
    <property type="entry name" value="2-Hacid_dh"/>
    <property type="match status" value="1"/>
</dbReference>
<dbReference type="SUPFAM" id="SSF51735">
    <property type="entry name" value="NAD(P)-binding Rossmann-fold domains"/>
    <property type="match status" value="1"/>
</dbReference>
<evidence type="ECO:0000313" key="7">
    <source>
        <dbReference type="Proteomes" id="UP001209570"/>
    </source>
</evidence>
<evidence type="ECO:0000259" key="4">
    <source>
        <dbReference type="Pfam" id="PF00389"/>
    </source>
</evidence>
<comment type="caution">
    <text evidence="6">The sequence shown here is derived from an EMBL/GenBank/DDBJ whole genome shotgun (WGS) entry which is preliminary data.</text>
</comment>
<sequence length="335" mass="35901">MASSLPKKVFFSRNIPYALSRFRELLSAASSSVEITCFDSEEAAIPRDELLRRVKGCDGLFCLLTDRVDKELLAAAGPQLQVVSTMSVGYNHIDVAACHDQGVAVGHTPGVLDVSTAETAVALTFAAKRRLVECVDSARQGTWGVWQPFQYCGTDISGCTVGIIGLGRIGLTYARMMKFGFNCNIVYTGPQPKPANEAALGGGVRYLPLNELLQQSDIVSVHLPLTDATRGIINARCFSLMKPSAVLINTSRGEVVDQDALVHALETREIAAAGLDVTTPEPLPTEHPLFTLPNCVILPHIGSATVKTRQAMADIAVRNLVAGLTAEDLPHPVHT</sequence>
<feature type="domain" description="D-isomer specific 2-hydroxyacid dehydrogenase NAD-binding" evidence="5">
    <location>
        <begin position="121"/>
        <end position="302"/>
    </location>
</feature>
<dbReference type="CDD" id="cd05301">
    <property type="entry name" value="GDH"/>
    <property type="match status" value="1"/>
</dbReference>
<evidence type="ECO:0008006" key="8">
    <source>
        <dbReference type="Google" id="ProtNLM"/>
    </source>
</evidence>
<dbReference type="GO" id="GO:0016618">
    <property type="term" value="F:hydroxypyruvate reductase [NAD(P)H] activity"/>
    <property type="evidence" value="ECO:0007669"/>
    <property type="project" value="TreeGrafter"/>
</dbReference>
<accession>A0AAD5LG77</accession>
<dbReference type="Gene3D" id="3.40.50.720">
    <property type="entry name" value="NAD(P)-binding Rossmann-like Domain"/>
    <property type="match status" value="2"/>
</dbReference>
<dbReference type="GO" id="GO:0030267">
    <property type="term" value="F:glyoxylate reductase (NADPH) activity"/>
    <property type="evidence" value="ECO:0007669"/>
    <property type="project" value="TreeGrafter"/>
</dbReference>
<dbReference type="InterPro" id="IPR029753">
    <property type="entry name" value="D-isomer_DH_CS"/>
</dbReference>
<evidence type="ECO:0000256" key="3">
    <source>
        <dbReference type="RuleBase" id="RU003719"/>
    </source>
</evidence>
<name>A0AAD5LG77_PYTIN</name>
<proteinExistence type="inferred from homology"/>
<dbReference type="AlphaFoldDB" id="A0AAD5LG77"/>